<sequence length="357" mass="39424">MKKIFLAVAIITTIVACKNDSKDEKVVGTNEAGQELIIDKKGDTIVKVDAADTIAKPLEITENTAIQKNEDNTFDFRYNLEKGKTYPITLAVKSVNTATDGTKSIKMTNESKKTIQYTVKDVKDGIYTLEVVSKQYSEKMTDPEGKTMSYDTNGAKPTNKDIAFSWSIYKGMIGKPYTMKVDQKGKVISVTGLEKIRQQIEASVKSQLSAEEQKFISEMLKNSLNDKAISAQFEETMNIYPDKKLKLNESWSDTQNINEGGLKGNSNLTRTLTNVDSKNTKIAVKGGQKLSGSDAQQGMKMSVNMDADVTGSIVLDTQSGWINNVSLTKKETSKRTMEMNGQKQTMTETAMTTTTVN</sequence>
<reference evidence="2 3" key="1">
    <citation type="journal article" date="2021" name="Int. J. Syst. Evol. Microbiol.">
        <title>Faecalibacter bovis sp. nov., isolated from cow faeces.</title>
        <authorList>
            <person name="Li F."/>
            <person name="Zhao W."/>
            <person name="Hong Q."/>
            <person name="Shao Q."/>
            <person name="Song J."/>
            <person name="Yang S."/>
        </authorList>
    </citation>
    <scope>NUCLEOTIDE SEQUENCE [LARGE SCALE GENOMIC DNA]</scope>
    <source>
        <strain evidence="2 3">ZY171143</strain>
    </source>
</reference>
<dbReference type="InterPro" id="IPR046230">
    <property type="entry name" value="DUF6263"/>
</dbReference>
<dbReference type="EMBL" id="CP072842">
    <property type="protein sequence ID" value="QTV04647.1"/>
    <property type="molecule type" value="Genomic_DNA"/>
</dbReference>
<dbReference type="RefSeq" id="WP_230475262.1">
    <property type="nucleotide sequence ID" value="NZ_CP072842.1"/>
</dbReference>
<gene>
    <name evidence="2" type="ORF">J9309_07425</name>
</gene>
<accession>A0ABX7X9T5</accession>
<feature type="region of interest" description="Disordered" evidence="1">
    <location>
        <begin position="332"/>
        <end position="357"/>
    </location>
</feature>
<reference evidence="3" key="2">
    <citation type="submission" date="2021-04" db="EMBL/GenBank/DDBJ databases">
        <title>Taxonomy of Flavobacteriaceae bacterium ZY171143.</title>
        <authorList>
            <person name="Li F."/>
        </authorList>
    </citation>
    <scope>NUCLEOTIDE SEQUENCE [LARGE SCALE GENOMIC DNA]</scope>
    <source>
        <strain evidence="3">ZY171143</strain>
    </source>
</reference>
<evidence type="ECO:0000313" key="2">
    <source>
        <dbReference type="EMBL" id="QTV04647.1"/>
    </source>
</evidence>
<dbReference type="Pfam" id="PF19777">
    <property type="entry name" value="DUF6263"/>
    <property type="match status" value="1"/>
</dbReference>
<name>A0ABX7X9T5_9FLAO</name>
<dbReference type="Proteomes" id="UP000672011">
    <property type="component" value="Chromosome"/>
</dbReference>
<proteinExistence type="predicted"/>
<keyword evidence="3" id="KW-1185">Reference proteome</keyword>
<organism evidence="2 3">
    <name type="scientific">Faecalibacter bovis</name>
    <dbReference type="NCBI Taxonomy" id="2898187"/>
    <lineage>
        <taxon>Bacteria</taxon>
        <taxon>Pseudomonadati</taxon>
        <taxon>Bacteroidota</taxon>
        <taxon>Flavobacteriia</taxon>
        <taxon>Flavobacteriales</taxon>
        <taxon>Weeksellaceae</taxon>
        <taxon>Faecalibacter</taxon>
    </lineage>
</organism>
<feature type="compositionally biased region" description="Low complexity" evidence="1">
    <location>
        <begin position="345"/>
        <end position="357"/>
    </location>
</feature>
<evidence type="ECO:0000313" key="3">
    <source>
        <dbReference type="Proteomes" id="UP000672011"/>
    </source>
</evidence>
<protein>
    <recommendedName>
        <fullName evidence="4">Lipoprotein</fullName>
    </recommendedName>
</protein>
<evidence type="ECO:0008006" key="4">
    <source>
        <dbReference type="Google" id="ProtNLM"/>
    </source>
</evidence>
<dbReference type="PROSITE" id="PS51257">
    <property type="entry name" value="PROKAR_LIPOPROTEIN"/>
    <property type="match status" value="1"/>
</dbReference>
<evidence type="ECO:0000256" key="1">
    <source>
        <dbReference type="SAM" id="MobiDB-lite"/>
    </source>
</evidence>